<evidence type="ECO:0000313" key="5">
    <source>
        <dbReference type="Proteomes" id="UP001642409"/>
    </source>
</evidence>
<feature type="coiled-coil region" evidence="1">
    <location>
        <begin position="176"/>
        <end position="243"/>
    </location>
</feature>
<dbReference type="Proteomes" id="UP001642409">
    <property type="component" value="Unassembled WGS sequence"/>
</dbReference>
<sequence>MQLSQIALQRVLPSDQSEQIQTLKQMVIEQRQQILNLQNQLKNQAIPVQQVTEPQIIKINTTQSCPELVQLQEKYDKLVSELIPIKESYKTIIGDLRLADQRYTSAQQQIQVLNSKIVEQQKELFEQKLKINEYKMQVEQPKIQFDLQSELRLNNFLQTPAIQQIKVPEIQPQNQEQELQGTIEQQQKEISALKQKLVETFNISQVNSIFELQDQIKHKDDVIKQLEQRIESQIKQLSQLNVNNPLIKQQQELEQNYAASVQELQTLHKTQLDKVESALKHQVQDLTKEVSSLHEQLITSAEQQQILQKSNTVLQSQLQMIIQKQANLLTQLQTYTEQTNIKQSNYEKIIYKLELKYQQKVYQLSQLQHEYNNNIILTRARDSDIFLRSNDAEFVNQNQTTDLDSINQQIKEFKQQNENIEQYEQLMNKMNEQLSEIKSQTLLKEEKENKKDSEDVEEKIHFEESSKEEESLTQEKDESQHEKSEEEFKLFDGNEKEEEIYETEKKQTENEEEKENQDPQENQMEVIGENNKENEKEEQIEMLNFTIQLAAENPVLKLKIIYQGDVIHETDEQESHISFEIPKQLVDEEKNFVVALLDMEEEVEMKAGTKTIEFDGNKILIEVM</sequence>
<evidence type="ECO:0000256" key="2">
    <source>
        <dbReference type="SAM" id="MobiDB-lite"/>
    </source>
</evidence>
<evidence type="ECO:0000313" key="3">
    <source>
        <dbReference type="EMBL" id="CAI9953387.1"/>
    </source>
</evidence>
<feature type="region of interest" description="Disordered" evidence="2">
    <location>
        <begin position="440"/>
        <end position="524"/>
    </location>
</feature>
<gene>
    <name evidence="4" type="ORF">HINF_LOCUS27713</name>
    <name evidence="3" type="ORF">HINF_LOCUS41032</name>
</gene>
<dbReference type="AlphaFoldDB" id="A0AA86QHD1"/>
<dbReference type="EMBL" id="CAXDID020000086">
    <property type="protein sequence ID" value="CAL6020692.1"/>
    <property type="molecule type" value="Genomic_DNA"/>
</dbReference>
<evidence type="ECO:0000313" key="4">
    <source>
        <dbReference type="EMBL" id="CAL6020692.1"/>
    </source>
</evidence>
<reference evidence="4 5" key="2">
    <citation type="submission" date="2024-07" db="EMBL/GenBank/DDBJ databases">
        <authorList>
            <person name="Akdeniz Z."/>
        </authorList>
    </citation>
    <scope>NUCLEOTIDE SEQUENCE [LARGE SCALE GENOMIC DNA]</scope>
</reference>
<feature type="coiled-coil region" evidence="1">
    <location>
        <begin position="96"/>
        <end position="123"/>
    </location>
</feature>
<proteinExistence type="predicted"/>
<keyword evidence="5" id="KW-1185">Reference proteome</keyword>
<protein>
    <submittedName>
        <fullName evidence="4">Hypothetical_protein</fullName>
    </submittedName>
</protein>
<organism evidence="3">
    <name type="scientific">Hexamita inflata</name>
    <dbReference type="NCBI Taxonomy" id="28002"/>
    <lineage>
        <taxon>Eukaryota</taxon>
        <taxon>Metamonada</taxon>
        <taxon>Diplomonadida</taxon>
        <taxon>Hexamitidae</taxon>
        <taxon>Hexamitinae</taxon>
        <taxon>Hexamita</taxon>
    </lineage>
</organism>
<dbReference type="EMBL" id="CATOUU010000838">
    <property type="protein sequence ID" value="CAI9953387.1"/>
    <property type="molecule type" value="Genomic_DNA"/>
</dbReference>
<evidence type="ECO:0000256" key="1">
    <source>
        <dbReference type="SAM" id="Coils"/>
    </source>
</evidence>
<keyword evidence="1" id="KW-0175">Coiled coil</keyword>
<name>A0AA86QHD1_9EUKA</name>
<comment type="caution">
    <text evidence="3">The sequence shown here is derived from an EMBL/GenBank/DDBJ whole genome shotgun (WGS) entry which is preliminary data.</text>
</comment>
<reference evidence="3" key="1">
    <citation type="submission" date="2023-06" db="EMBL/GenBank/DDBJ databases">
        <authorList>
            <person name="Kurt Z."/>
        </authorList>
    </citation>
    <scope>NUCLEOTIDE SEQUENCE</scope>
</reference>
<feature type="compositionally biased region" description="Basic and acidic residues" evidence="2">
    <location>
        <begin position="443"/>
        <end position="494"/>
    </location>
</feature>
<accession>A0AA86QHD1</accession>